<dbReference type="AlphaFoldDB" id="W0DQK6"/>
<dbReference type="Proteomes" id="UP000005289">
    <property type="component" value="Chromosome"/>
</dbReference>
<dbReference type="InterPro" id="IPR012337">
    <property type="entry name" value="RNaseH-like_sf"/>
</dbReference>
<evidence type="ECO:0000256" key="1">
    <source>
        <dbReference type="ARBA" id="ARBA00022490"/>
    </source>
</evidence>
<dbReference type="HAMAP" id="MF_00651">
    <property type="entry name" value="Nuclease_YqgF"/>
    <property type="match status" value="1"/>
</dbReference>
<gene>
    <name evidence="7" type="ORF">THITH_16010</name>
</gene>
<dbReference type="Gene3D" id="3.30.420.140">
    <property type="entry name" value="YqgF/RNase H-like domain"/>
    <property type="match status" value="1"/>
</dbReference>
<dbReference type="GO" id="GO:0005829">
    <property type="term" value="C:cytosol"/>
    <property type="evidence" value="ECO:0007669"/>
    <property type="project" value="TreeGrafter"/>
</dbReference>
<dbReference type="CDD" id="cd16964">
    <property type="entry name" value="YqgF"/>
    <property type="match status" value="1"/>
</dbReference>
<dbReference type="GO" id="GO:0016788">
    <property type="term" value="F:hydrolase activity, acting on ester bonds"/>
    <property type="evidence" value="ECO:0007669"/>
    <property type="project" value="UniProtKB-UniRule"/>
</dbReference>
<dbReference type="EMBL" id="CP007029">
    <property type="protein sequence ID" value="AHE99542.1"/>
    <property type="molecule type" value="Genomic_DNA"/>
</dbReference>
<dbReference type="GO" id="GO:0004518">
    <property type="term" value="F:nuclease activity"/>
    <property type="evidence" value="ECO:0007669"/>
    <property type="project" value="UniProtKB-KW"/>
</dbReference>
<keyword evidence="2 5" id="KW-0690">Ribosome biogenesis</keyword>
<accession>W0DQK6</accession>
<name>W0DQK6_9GAMM</name>
<dbReference type="NCBIfam" id="TIGR00250">
    <property type="entry name" value="RNAse_H_YqgF"/>
    <property type="match status" value="1"/>
</dbReference>
<evidence type="ECO:0000256" key="4">
    <source>
        <dbReference type="ARBA" id="ARBA00022801"/>
    </source>
</evidence>
<reference evidence="7 8" key="1">
    <citation type="submission" date="2013-12" db="EMBL/GenBank/DDBJ databases">
        <authorList>
            <consortium name="DOE Joint Genome Institute"/>
            <person name="Muyzer G."/>
            <person name="Huntemann M."/>
            <person name="Han J."/>
            <person name="Chen A."/>
            <person name="Kyrpides N."/>
            <person name="Mavromatis K."/>
            <person name="Markowitz V."/>
            <person name="Palaniappan K."/>
            <person name="Ivanova N."/>
            <person name="Schaumberg A."/>
            <person name="Pati A."/>
            <person name="Liolios K."/>
            <person name="Nordberg H.P."/>
            <person name="Cantor M.N."/>
            <person name="Hua S.X."/>
            <person name="Woyke T."/>
        </authorList>
    </citation>
    <scope>NUCLEOTIDE SEQUENCE [LARGE SCALE GENOMIC DNA]</scope>
    <source>
        <strain evidence="7 8">ARh 1</strain>
    </source>
</reference>
<comment type="similarity">
    <text evidence="5">Belongs to the YqgF HJR family.</text>
</comment>
<dbReference type="PANTHER" id="PTHR33317">
    <property type="entry name" value="POLYNUCLEOTIDYL TRANSFERASE, RIBONUCLEASE H-LIKE SUPERFAMILY PROTEIN"/>
    <property type="match status" value="1"/>
</dbReference>
<evidence type="ECO:0000256" key="2">
    <source>
        <dbReference type="ARBA" id="ARBA00022517"/>
    </source>
</evidence>
<comment type="function">
    <text evidence="5">Could be a nuclease involved in processing of the 5'-end of pre-16S rRNA.</text>
</comment>
<dbReference type="EC" id="3.1.-.-" evidence="5"/>
<proteinExistence type="inferred from homology"/>
<evidence type="ECO:0000256" key="5">
    <source>
        <dbReference type="HAMAP-Rule" id="MF_00651"/>
    </source>
</evidence>
<dbReference type="InterPro" id="IPR006641">
    <property type="entry name" value="YqgF/RNaseH-like_dom"/>
</dbReference>
<evidence type="ECO:0000259" key="6">
    <source>
        <dbReference type="SMART" id="SM00732"/>
    </source>
</evidence>
<dbReference type="InterPro" id="IPR037027">
    <property type="entry name" value="YqgF/RNaseH-like_dom_sf"/>
</dbReference>
<dbReference type="HOGENOM" id="CLU_098240_3_2_6"/>
<sequence length="130" mass="14475">MAFDYGRRRIGIAVGESLTGRARGLQTLATNQPGLQERLRALVAEWRPDALVVGWPTRDDGQATALGPAIRSFGEMLGREFGLPVYWADERLSSHLGRERIQRRRRDPGLDAHAAAVILEGWLTENTRNA</sequence>
<dbReference type="Pfam" id="PF03652">
    <property type="entry name" value="RuvX"/>
    <property type="match status" value="1"/>
</dbReference>
<keyword evidence="8" id="KW-1185">Reference proteome</keyword>
<dbReference type="SMART" id="SM00732">
    <property type="entry name" value="YqgFc"/>
    <property type="match status" value="1"/>
</dbReference>
<dbReference type="SUPFAM" id="SSF53098">
    <property type="entry name" value="Ribonuclease H-like"/>
    <property type="match status" value="1"/>
</dbReference>
<keyword evidence="1 5" id="KW-0963">Cytoplasm</keyword>
<feature type="domain" description="YqgF/RNase H-like" evidence="6">
    <location>
        <begin position="1"/>
        <end position="97"/>
    </location>
</feature>
<evidence type="ECO:0000313" key="7">
    <source>
        <dbReference type="EMBL" id="AHE99542.1"/>
    </source>
</evidence>
<keyword evidence="4 5" id="KW-0378">Hydrolase</keyword>
<keyword evidence="3 5" id="KW-0540">Nuclease</keyword>
<evidence type="ECO:0000256" key="3">
    <source>
        <dbReference type="ARBA" id="ARBA00022722"/>
    </source>
</evidence>
<dbReference type="STRING" id="713585.THITH_16010"/>
<dbReference type="InterPro" id="IPR005227">
    <property type="entry name" value="YqgF"/>
</dbReference>
<evidence type="ECO:0000313" key="8">
    <source>
        <dbReference type="Proteomes" id="UP000005289"/>
    </source>
</evidence>
<dbReference type="GO" id="GO:0000967">
    <property type="term" value="P:rRNA 5'-end processing"/>
    <property type="evidence" value="ECO:0007669"/>
    <property type="project" value="UniProtKB-UniRule"/>
</dbReference>
<dbReference type="KEGG" id="tti:THITH_16010"/>
<dbReference type="PANTHER" id="PTHR33317:SF4">
    <property type="entry name" value="POLYNUCLEOTIDYL TRANSFERASE, RIBONUCLEASE H-LIKE SUPERFAMILY PROTEIN"/>
    <property type="match status" value="1"/>
</dbReference>
<comment type="subcellular location">
    <subcellularLocation>
        <location evidence="5">Cytoplasm</location>
    </subcellularLocation>
</comment>
<organism evidence="7 8">
    <name type="scientific">Thioalkalivibrio paradoxus ARh 1</name>
    <dbReference type="NCBI Taxonomy" id="713585"/>
    <lineage>
        <taxon>Bacteria</taxon>
        <taxon>Pseudomonadati</taxon>
        <taxon>Pseudomonadota</taxon>
        <taxon>Gammaproteobacteria</taxon>
        <taxon>Chromatiales</taxon>
        <taxon>Ectothiorhodospiraceae</taxon>
        <taxon>Thioalkalivibrio</taxon>
    </lineage>
</organism>
<protein>
    <recommendedName>
        <fullName evidence="5">Putative pre-16S rRNA nuclease</fullName>
        <ecNumber evidence="5">3.1.-.-</ecNumber>
    </recommendedName>
</protein>